<organism evidence="19 20">
    <name type="scientific">Elizabethkingia anophelis NUHP1</name>
    <dbReference type="NCBI Taxonomy" id="1338011"/>
    <lineage>
        <taxon>Bacteria</taxon>
        <taxon>Pseudomonadati</taxon>
        <taxon>Bacteroidota</taxon>
        <taxon>Flavobacteriia</taxon>
        <taxon>Flavobacteriales</taxon>
        <taxon>Weeksellaceae</taxon>
        <taxon>Elizabethkingia</taxon>
    </lineage>
</organism>
<dbReference type="SUPFAM" id="SSF56935">
    <property type="entry name" value="Porins"/>
    <property type="match status" value="1"/>
</dbReference>
<evidence type="ECO:0000256" key="7">
    <source>
        <dbReference type="ARBA" id="ARBA00022729"/>
    </source>
</evidence>
<dbReference type="EMBL" id="CP007547">
    <property type="protein sequence ID" value="AIL45678.1"/>
    <property type="molecule type" value="Genomic_DNA"/>
</dbReference>
<comment type="similarity">
    <text evidence="2 14 15">Belongs to the TonB-dependent receptor family.</text>
</comment>
<keyword evidence="8" id="KW-0408">Iron</keyword>
<keyword evidence="11 14" id="KW-0472">Membrane</keyword>
<dbReference type="CDD" id="cd01347">
    <property type="entry name" value="ligand_gated_channel"/>
    <property type="match status" value="1"/>
</dbReference>
<feature type="signal peptide" evidence="16">
    <location>
        <begin position="1"/>
        <end position="19"/>
    </location>
</feature>
<dbReference type="Pfam" id="PF07715">
    <property type="entry name" value="Plug"/>
    <property type="match status" value="1"/>
</dbReference>
<accession>A0A077EGJ3</accession>
<dbReference type="InterPro" id="IPR010105">
    <property type="entry name" value="TonB_sidphr_rcpt"/>
</dbReference>
<dbReference type="InterPro" id="IPR010917">
    <property type="entry name" value="TonB_rcpt_CS"/>
</dbReference>
<dbReference type="NCBIfam" id="TIGR01783">
    <property type="entry name" value="TonB-siderophor"/>
    <property type="match status" value="1"/>
</dbReference>
<evidence type="ECO:0000256" key="13">
    <source>
        <dbReference type="ARBA" id="ARBA00023237"/>
    </source>
</evidence>
<evidence type="ECO:0000256" key="5">
    <source>
        <dbReference type="ARBA" id="ARBA00022496"/>
    </source>
</evidence>
<evidence type="ECO:0000256" key="6">
    <source>
        <dbReference type="ARBA" id="ARBA00022692"/>
    </source>
</evidence>
<keyword evidence="5" id="KW-0410">Iron transport</keyword>
<evidence type="ECO:0000313" key="19">
    <source>
        <dbReference type="EMBL" id="AIL45678.1"/>
    </source>
</evidence>
<dbReference type="GO" id="GO:0038023">
    <property type="term" value="F:signaling receptor activity"/>
    <property type="evidence" value="ECO:0007669"/>
    <property type="project" value="InterPro"/>
</dbReference>
<keyword evidence="12 19" id="KW-0675">Receptor</keyword>
<dbReference type="PANTHER" id="PTHR32552">
    <property type="entry name" value="FERRICHROME IRON RECEPTOR-RELATED"/>
    <property type="match status" value="1"/>
</dbReference>
<dbReference type="Gene3D" id="2.40.170.20">
    <property type="entry name" value="TonB-dependent receptor, beta-barrel domain"/>
    <property type="match status" value="1"/>
</dbReference>
<proteinExistence type="inferred from homology"/>
<keyword evidence="10 15" id="KW-0798">TonB box</keyword>
<evidence type="ECO:0000256" key="12">
    <source>
        <dbReference type="ARBA" id="ARBA00023170"/>
    </source>
</evidence>
<evidence type="ECO:0000256" key="9">
    <source>
        <dbReference type="ARBA" id="ARBA00023065"/>
    </source>
</evidence>
<evidence type="ECO:0000259" key="17">
    <source>
        <dbReference type="Pfam" id="PF00593"/>
    </source>
</evidence>
<evidence type="ECO:0000313" key="20">
    <source>
        <dbReference type="Proteomes" id="UP000028933"/>
    </source>
</evidence>
<dbReference type="Gene3D" id="2.170.130.10">
    <property type="entry name" value="TonB-dependent receptor, plug domain"/>
    <property type="match status" value="1"/>
</dbReference>
<comment type="subcellular location">
    <subcellularLocation>
        <location evidence="1 14">Cell outer membrane</location>
        <topology evidence="1 14">Multi-pass membrane protein</topology>
    </subcellularLocation>
</comment>
<dbReference type="Pfam" id="PF00593">
    <property type="entry name" value="TonB_dep_Rec_b-barrel"/>
    <property type="match status" value="1"/>
</dbReference>
<dbReference type="eggNOG" id="COG4773">
    <property type="taxonomic scope" value="Bacteria"/>
</dbReference>
<dbReference type="InterPro" id="IPR012910">
    <property type="entry name" value="Plug_dom"/>
</dbReference>
<evidence type="ECO:0000256" key="15">
    <source>
        <dbReference type="RuleBase" id="RU003357"/>
    </source>
</evidence>
<dbReference type="GO" id="GO:0009279">
    <property type="term" value="C:cell outer membrane"/>
    <property type="evidence" value="ECO:0007669"/>
    <property type="project" value="UniProtKB-SubCell"/>
</dbReference>
<dbReference type="InterPro" id="IPR000531">
    <property type="entry name" value="Beta-barrel_TonB"/>
</dbReference>
<keyword evidence="4 14" id="KW-1134">Transmembrane beta strand</keyword>
<evidence type="ECO:0000256" key="11">
    <source>
        <dbReference type="ARBA" id="ARBA00023136"/>
    </source>
</evidence>
<feature type="domain" description="TonB-dependent receptor plug" evidence="18">
    <location>
        <begin position="60"/>
        <end position="148"/>
    </location>
</feature>
<evidence type="ECO:0000256" key="16">
    <source>
        <dbReference type="SAM" id="SignalP"/>
    </source>
</evidence>
<evidence type="ECO:0000256" key="8">
    <source>
        <dbReference type="ARBA" id="ARBA00023004"/>
    </source>
</evidence>
<keyword evidence="3 14" id="KW-0813">Transport</keyword>
<dbReference type="STRING" id="1338011.BD94_1903"/>
<evidence type="ECO:0000256" key="14">
    <source>
        <dbReference type="PROSITE-ProRule" id="PRU01360"/>
    </source>
</evidence>
<reference evidence="19" key="1">
    <citation type="journal article" date="2013" name="Lancet">
        <title>First case of E anophelis outbreak in an intensive-care unit.</title>
        <authorList>
            <person name="Teo J."/>
            <person name="Tan S.Y."/>
            <person name="Tay M."/>
            <person name="Ding Y."/>
            <person name="Kjelleberg S."/>
            <person name="Givskov M."/>
            <person name="Lin R.T."/>
            <person name="Yang L."/>
        </authorList>
    </citation>
    <scope>NUCLEOTIDE SEQUENCE [LARGE SCALE GENOMIC DNA]</scope>
    <source>
        <strain evidence="19">NUHP1</strain>
    </source>
</reference>
<dbReference type="InterPro" id="IPR039426">
    <property type="entry name" value="TonB-dep_rcpt-like"/>
</dbReference>
<evidence type="ECO:0000256" key="1">
    <source>
        <dbReference type="ARBA" id="ARBA00004571"/>
    </source>
</evidence>
<dbReference type="PANTHER" id="PTHR32552:SF68">
    <property type="entry name" value="FERRICHROME OUTER MEMBRANE TRANSPORTER_PHAGE RECEPTOR"/>
    <property type="match status" value="1"/>
</dbReference>
<sequence>MIKRITHLSVLAAPLFFYAQHTKTDTTSVGTIQEVSLQGTKSFRTKKSETVARLPLENLENPTVYSVVPKELISETTAIDFNTAVATVPGVVVNNGVNDSGNDIFLRGFTSNASFRNGLAINPRTQTEISNIERIEVVKGPSGTLFGGTMAKYGGVVNIITKKPQEKFGGLITYTTGSWGMNRVTADVNTPLNKEKTALARFNFATFSQDSFQDAGFSKGTFFAGSVVYKVSDRLKISFDADYYAPYKTMNAFVRNSGVLTIKSLKDLTSIHDRSFTSNDIGSRRNVFNTMAEVEYKINNQWTSRTSFQRGESVENESIFLVLTYLDNNTVRRGIRPFDMYKITTNNIQQNFIGDFKIGKLRNRMVVGVDYYQQDSKNQYPMFKNSVFAVYDQVKLDDTTAWQGISRSAVNNLPRTATNNQTDTFSTISGYVSDVLDVTPSLHVMASLRWDHYNSDPSLENGVKNTKTEFSKSAFSPKFGVVYEVVKDKISAFANYVNGFTYNAPSLNQNGVMEKWAPEQGNQFEFGAKFDVLNKKLLATISYYDLRVTNRLIATPDGIGSYQDGKTMSRGIDAEVIVNPVAGLNIIAGYGYNDNKLQDRSANDGKRLIWTPKHVGNLWASYKFQSGAIEGLGLGIGANFVDKTKLDYISGYLVPSYVNMGATIFYDRSRYRVGLKLNNATNTTYWNFYGQPQKPREILANFSFKF</sequence>
<dbReference type="GeneID" id="56682984"/>
<feature type="domain" description="TonB-dependent receptor-like beta-barrel" evidence="17">
    <location>
        <begin position="251"/>
        <end position="679"/>
    </location>
</feature>
<keyword evidence="9" id="KW-0406">Ion transport</keyword>
<dbReference type="InterPro" id="IPR036942">
    <property type="entry name" value="Beta-barrel_TonB_sf"/>
</dbReference>
<dbReference type="KEGG" id="eao:BD94_1903"/>
<evidence type="ECO:0000256" key="2">
    <source>
        <dbReference type="ARBA" id="ARBA00009810"/>
    </source>
</evidence>
<name>A0A077EGJ3_9FLAO</name>
<evidence type="ECO:0000256" key="4">
    <source>
        <dbReference type="ARBA" id="ARBA00022452"/>
    </source>
</evidence>
<reference evidence="19" key="2">
    <citation type="journal article" date="2015" name="Genome Biol. Evol.">
        <title>Complete Genome Sequence and Transcriptomic Analysis of the Novel Pathogen Elizabethkingia anophelis in Response to Oxidative Stress.</title>
        <authorList>
            <person name="Li Y."/>
            <person name="Liu Y."/>
            <person name="Chew S.C."/>
            <person name="Tay M."/>
            <person name="Salido M.M."/>
            <person name="Teo J."/>
            <person name="Lauro F.M."/>
            <person name="Givskov M."/>
            <person name="Yang L."/>
        </authorList>
    </citation>
    <scope>NUCLEOTIDE SEQUENCE</scope>
    <source>
        <strain evidence="19">NUHP1</strain>
    </source>
</reference>
<evidence type="ECO:0000256" key="3">
    <source>
        <dbReference type="ARBA" id="ARBA00022448"/>
    </source>
</evidence>
<protein>
    <submittedName>
        <fullName evidence="19">Ferrichrome-iron receptor</fullName>
    </submittedName>
</protein>
<keyword evidence="13 14" id="KW-0998">Cell outer membrane</keyword>
<dbReference type="Proteomes" id="UP000028933">
    <property type="component" value="Chromosome"/>
</dbReference>
<keyword evidence="6 14" id="KW-0812">Transmembrane</keyword>
<dbReference type="HOGENOM" id="CLU_008287_9_4_10"/>
<dbReference type="GO" id="GO:0015891">
    <property type="term" value="P:siderophore transport"/>
    <property type="evidence" value="ECO:0007669"/>
    <property type="project" value="InterPro"/>
</dbReference>
<feature type="chain" id="PRO_5001718010" evidence="16">
    <location>
        <begin position="20"/>
        <end position="706"/>
    </location>
</feature>
<dbReference type="RefSeq" id="WP_009084350.1">
    <property type="nucleotide sequence ID" value="NZ_CP007547.1"/>
</dbReference>
<evidence type="ECO:0000256" key="10">
    <source>
        <dbReference type="ARBA" id="ARBA00023077"/>
    </source>
</evidence>
<dbReference type="PROSITE" id="PS52016">
    <property type="entry name" value="TONB_DEPENDENT_REC_3"/>
    <property type="match status" value="1"/>
</dbReference>
<keyword evidence="7 16" id="KW-0732">Signal</keyword>
<dbReference type="AlphaFoldDB" id="A0A077EGJ3"/>
<dbReference type="PROSITE" id="PS01156">
    <property type="entry name" value="TONB_DEPENDENT_REC_2"/>
    <property type="match status" value="1"/>
</dbReference>
<dbReference type="GO" id="GO:0015344">
    <property type="term" value="F:siderophore uptake transmembrane transporter activity"/>
    <property type="evidence" value="ECO:0007669"/>
    <property type="project" value="TreeGrafter"/>
</dbReference>
<dbReference type="InterPro" id="IPR037066">
    <property type="entry name" value="Plug_dom_sf"/>
</dbReference>
<evidence type="ECO:0000259" key="18">
    <source>
        <dbReference type="Pfam" id="PF07715"/>
    </source>
</evidence>
<gene>
    <name evidence="19" type="ORF">BD94_1903</name>
</gene>